<keyword evidence="2" id="KW-0560">Oxidoreductase</keyword>
<name>A0A1I5GZR8_PSUAM</name>
<dbReference type="NCBIfam" id="TIGR02278">
    <property type="entry name" value="PaaN-DH"/>
    <property type="match status" value="1"/>
</dbReference>
<dbReference type="InterPro" id="IPR016163">
    <property type="entry name" value="Ald_DH_C"/>
</dbReference>
<evidence type="ECO:0000256" key="3">
    <source>
        <dbReference type="SAM" id="MobiDB-lite"/>
    </source>
</evidence>
<dbReference type="EMBL" id="FOUY01000054">
    <property type="protein sequence ID" value="SFO41544.1"/>
    <property type="molecule type" value="Genomic_DNA"/>
</dbReference>
<dbReference type="InterPro" id="IPR015590">
    <property type="entry name" value="Aldehyde_DH_dom"/>
</dbReference>
<dbReference type="InterPro" id="IPR016161">
    <property type="entry name" value="Ald_DH/histidinol_DH"/>
</dbReference>
<dbReference type="Gene3D" id="3.40.605.10">
    <property type="entry name" value="Aldehyde Dehydrogenase, Chain A, domain 1"/>
    <property type="match status" value="1"/>
</dbReference>
<dbReference type="RefSeq" id="WP_093354788.1">
    <property type="nucleotide sequence ID" value="NZ_FOUY01000054.1"/>
</dbReference>
<dbReference type="STRING" id="260086.SAMN05216207_105414"/>
<dbReference type="InterPro" id="IPR011966">
    <property type="entry name" value="PaaN-DH"/>
</dbReference>
<dbReference type="AlphaFoldDB" id="A0A1I5GZR8"/>
<dbReference type="GO" id="GO:0016620">
    <property type="term" value="F:oxidoreductase activity, acting on the aldehyde or oxo group of donors, NAD or NADP as acceptor"/>
    <property type="evidence" value="ECO:0007669"/>
    <property type="project" value="InterPro"/>
</dbReference>
<dbReference type="CDD" id="cd07128">
    <property type="entry name" value="ALDH_MaoC-N"/>
    <property type="match status" value="1"/>
</dbReference>
<evidence type="ECO:0000259" key="4">
    <source>
        <dbReference type="Pfam" id="PF00171"/>
    </source>
</evidence>
<proteinExistence type="inferred from homology"/>
<dbReference type="InterPro" id="IPR016162">
    <property type="entry name" value="Ald_DH_N"/>
</dbReference>
<feature type="compositionally biased region" description="Gly residues" evidence="3">
    <location>
        <begin position="480"/>
        <end position="491"/>
    </location>
</feature>
<evidence type="ECO:0000256" key="1">
    <source>
        <dbReference type="ARBA" id="ARBA00009986"/>
    </source>
</evidence>
<evidence type="ECO:0000313" key="5">
    <source>
        <dbReference type="EMBL" id="SFO41544.1"/>
    </source>
</evidence>
<dbReference type="Gene3D" id="3.40.309.10">
    <property type="entry name" value="Aldehyde Dehydrogenase, Chain A, domain 2"/>
    <property type="match status" value="1"/>
</dbReference>
<evidence type="ECO:0000256" key="2">
    <source>
        <dbReference type="ARBA" id="ARBA00023002"/>
    </source>
</evidence>
<comment type="similarity">
    <text evidence="1">Belongs to the aldehyde dehydrogenase family.</text>
</comment>
<dbReference type="PANTHER" id="PTHR43111:SF1">
    <property type="entry name" value="ALDEHYDE DEHYDROGENASE B-RELATED"/>
    <property type="match status" value="1"/>
</dbReference>
<feature type="domain" description="Aldehyde dehydrogenase" evidence="4">
    <location>
        <begin position="22"/>
        <end position="446"/>
    </location>
</feature>
<organism evidence="5 6">
    <name type="scientific">Pseudonocardia ammonioxydans</name>
    <dbReference type="NCBI Taxonomy" id="260086"/>
    <lineage>
        <taxon>Bacteria</taxon>
        <taxon>Bacillati</taxon>
        <taxon>Actinomycetota</taxon>
        <taxon>Actinomycetes</taxon>
        <taxon>Pseudonocardiales</taxon>
        <taxon>Pseudonocardiaceae</taxon>
        <taxon>Pseudonocardia</taxon>
    </lineage>
</organism>
<feature type="region of interest" description="Disordered" evidence="3">
    <location>
        <begin position="465"/>
        <end position="491"/>
    </location>
</feature>
<dbReference type="SUPFAM" id="SSF53720">
    <property type="entry name" value="ALDH-like"/>
    <property type="match status" value="1"/>
</dbReference>
<accession>A0A1I5GZR8</accession>
<evidence type="ECO:0000313" key="6">
    <source>
        <dbReference type="Proteomes" id="UP000199614"/>
    </source>
</evidence>
<sequence>MTAPILPSYVRDTWHVPNGEGRPVFDAVTGDTVAHVSTEGIDFRAVLEHGRNTGGPALRDLTFPQRAALLEDLGGFLRGHRDELYALSARTGATLFDARFDVDGGLAVVRSYAELGRTVLPDARVYVEDEPIPLGRRAGSFLGRHVCVPLRGVAVQVNAYNFPVWGPLEKLSQSLLAGVPAVIKLATATAFLTARLVELVVESGLLPPGSVQLLCGGVGDLLEHLTEQDLLSFTGSAATAHLLRNHPTVTSRAVRFNAEADSLNCSILGPDAVPGTPEFDLYVEQVVTEMTVKAGQKCTAIRRALVPAPLVGAVLEALTDRLSRVTVGNPAAEGVRMGALAGIAQRDEVRQAVAALEGATKRVFGDPYRVDTVDADPERGAFLSPILLHGPDPDRAEPHEVEPFGPVATVLAYDRPEDAVRLAARGQGSLAGSLVTADVELTSRMVLDLAPWHGRILVLSGAHAAESTGHGSPLPQLVHGGPGRAGGGEEMGGLRGVLHHMQRSAVQAGPDVLDALPGGRTPG</sequence>
<reference evidence="5 6" key="1">
    <citation type="submission" date="2016-10" db="EMBL/GenBank/DDBJ databases">
        <authorList>
            <person name="de Groot N.N."/>
        </authorList>
    </citation>
    <scope>NUCLEOTIDE SEQUENCE [LARGE SCALE GENOMIC DNA]</scope>
    <source>
        <strain evidence="5 6">CGMCC 4.1877</strain>
    </source>
</reference>
<dbReference type="Proteomes" id="UP000199614">
    <property type="component" value="Unassembled WGS sequence"/>
</dbReference>
<keyword evidence="6" id="KW-1185">Reference proteome</keyword>
<dbReference type="NCBIfam" id="NF008868">
    <property type="entry name" value="PRK11903.1"/>
    <property type="match status" value="1"/>
</dbReference>
<dbReference type="PANTHER" id="PTHR43111">
    <property type="entry name" value="ALDEHYDE DEHYDROGENASE B-RELATED"/>
    <property type="match status" value="1"/>
</dbReference>
<dbReference type="Pfam" id="PF00171">
    <property type="entry name" value="Aldedh"/>
    <property type="match status" value="1"/>
</dbReference>
<gene>
    <name evidence="5" type="ORF">SAMN05216207_105414</name>
</gene>
<protein>
    <submittedName>
        <fullName evidence="5">3,4-dehydroadipyl-CoA semialdehyde dehydrogenase</fullName>
    </submittedName>
</protein>